<reference evidence="7 8" key="1">
    <citation type="submission" date="2016-07" db="EMBL/GenBank/DDBJ databases">
        <title>Complete genome sequence of the Lentzea guizhouensis DHS C013.</title>
        <authorList>
            <person name="Cao C."/>
        </authorList>
    </citation>
    <scope>NUCLEOTIDE SEQUENCE [LARGE SCALE GENOMIC DNA]</scope>
    <source>
        <strain evidence="7 8">DHS C013</strain>
    </source>
</reference>
<dbReference type="STRING" id="1586287.BBK82_35365"/>
<name>A0A1B2HRZ8_9PSEU</name>
<dbReference type="Gene3D" id="3.40.50.300">
    <property type="entry name" value="P-loop containing nucleotide triphosphate hydrolases"/>
    <property type="match status" value="1"/>
</dbReference>
<dbReference type="KEGG" id="led:BBK82_35365"/>
<dbReference type="InterPro" id="IPR005158">
    <property type="entry name" value="BTAD"/>
</dbReference>
<evidence type="ECO:0000256" key="1">
    <source>
        <dbReference type="ARBA" id="ARBA00005820"/>
    </source>
</evidence>
<dbReference type="PROSITE" id="PS51755">
    <property type="entry name" value="OMPR_PHOB"/>
    <property type="match status" value="1"/>
</dbReference>
<feature type="domain" description="OmpR/PhoB-type" evidence="6">
    <location>
        <begin position="1"/>
        <end position="85"/>
    </location>
</feature>
<evidence type="ECO:0000259" key="6">
    <source>
        <dbReference type="PROSITE" id="PS51755"/>
    </source>
</evidence>
<dbReference type="SMART" id="SM01043">
    <property type="entry name" value="BTAD"/>
    <property type="match status" value="1"/>
</dbReference>
<evidence type="ECO:0000256" key="2">
    <source>
        <dbReference type="ARBA" id="ARBA00023015"/>
    </source>
</evidence>
<dbReference type="CDD" id="cd15831">
    <property type="entry name" value="BTAD"/>
    <property type="match status" value="1"/>
</dbReference>
<dbReference type="Pfam" id="PF13401">
    <property type="entry name" value="AAA_22"/>
    <property type="match status" value="1"/>
</dbReference>
<sequence>MLGPVEVSRDGEAVPPGSGRERFVLATLLLAAPAAVRAEALIDALWPDDPPPTAKAQLHNLVSRLRGRLGAEVITSGIAGYELRLDGHRLDLHEFRSLAATGALDDALALWRGPALANVPDELAAGLRQALHDERLAVIETRLAAELDAGRSEDVLRELRELIREHPYREALREQHMRALLKAGRRAEALEVYRRTHRVFADELGIKPGEGLRRLEQQALHGMAVRPRQLPAHVVPLAGRDELVQEISAAHGVVLLLGPGGVGKSVLALTVAHRMAAEFPDGQLYADLRATPTAHEVLGRFLRALGAEPPADSAERVALYRSHLADRRVLVVLDDARDEEQVRPLLNATTLITSRHRLGGLLGVRRWTLPLLSPASSVELMTSVIGAERVAAEREAAAAIAELCGHLPLALSVAAGRLAIEETWRLEDLRVRLTDERLRLSALRVGDVDVRASIELSCEALDPPARKLFHTLGNLSGPDWPAWVATPAVDVLVDAHLVNRLGRDAAGQERFRMHELVLAFAREREEDVRAILAGWLALVSEADAQLDHDLPRPSPLPAVVPTTAARRHPLEWFDVEWPNLLAAVAQANDLGLGDLATELLVRMAGYWWLRSLGDELEHLMPTHDDIRLIDVLFEIRLQRNDYASLPALADRLLAAASTPEWEVRALRRRGQASMRHGLLHEAATWHTRAVAAARTGCPSLVQTCLDSLAWTLTEAGEPERAVTLFDDSATGALAHYHHGIALTHLGRIDDADRAFTKARKIADEGGETAGLAYLDQAWADADIRAGRYVQAAFRLDAALAEHERNSCTDGMGEVLRSQADLAIVTGREADAIRYLRRALATWRSIGDDLQIARVLARLHHLGAAGDEHQAVLARLGLPESCLRMPPV</sequence>
<evidence type="ECO:0000256" key="5">
    <source>
        <dbReference type="PROSITE-ProRule" id="PRU01091"/>
    </source>
</evidence>
<dbReference type="PANTHER" id="PTHR35807">
    <property type="entry name" value="TRANSCRIPTIONAL REGULATOR REDD-RELATED"/>
    <property type="match status" value="1"/>
</dbReference>
<dbReference type="PRINTS" id="PR00364">
    <property type="entry name" value="DISEASERSIST"/>
</dbReference>
<evidence type="ECO:0000313" key="7">
    <source>
        <dbReference type="EMBL" id="ANZ40507.1"/>
    </source>
</evidence>
<dbReference type="SMART" id="SM00862">
    <property type="entry name" value="Trans_reg_C"/>
    <property type="match status" value="1"/>
</dbReference>
<dbReference type="InterPro" id="IPR001867">
    <property type="entry name" value="OmpR/PhoB-type_DNA-bd"/>
</dbReference>
<dbReference type="AlphaFoldDB" id="A0A1B2HRZ8"/>
<dbReference type="InterPro" id="IPR011990">
    <property type="entry name" value="TPR-like_helical_dom_sf"/>
</dbReference>
<dbReference type="InterPro" id="IPR036388">
    <property type="entry name" value="WH-like_DNA-bd_sf"/>
</dbReference>
<accession>A0A1B2HRZ8</accession>
<comment type="similarity">
    <text evidence="1">Belongs to the AfsR/DnrI/RedD regulatory family.</text>
</comment>
<dbReference type="SUPFAM" id="SSF48452">
    <property type="entry name" value="TPR-like"/>
    <property type="match status" value="2"/>
</dbReference>
<dbReference type="InterPro" id="IPR051677">
    <property type="entry name" value="AfsR-DnrI-RedD_regulator"/>
</dbReference>
<dbReference type="InterPro" id="IPR016032">
    <property type="entry name" value="Sig_transdc_resp-reg_C-effctor"/>
</dbReference>
<evidence type="ECO:0000313" key="8">
    <source>
        <dbReference type="Proteomes" id="UP000093053"/>
    </source>
</evidence>
<keyword evidence="2" id="KW-0805">Transcription regulation</keyword>
<dbReference type="GO" id="GO:0006355">
    <property type="term" value="P:regulation of DNA-templated transcription"/>
    <property type="evidence" value="ECO:0007669"/>
    <property type="project" value="InterPro"/>
</dbReference>
<feature type="DNA-binding region" description="OmpR/PhoB-type" evidence="5">
    <location>
        <begin position="1"/>
        <end position="85"/>
    </location>
</feature>
<dbReference type="GO" id="GO:0043531">
    <property type="term" value="F:ADP binding"/>
    <property type="evidence" value="ECO:0007669"/>
    <property type="project" value="InterPro"/>
</dbReference>
<keyword evidence="3 5" id="KW-0238">DNA-binding</keyword>
<dbReference type="SUPFAM" id="SSF46894">
    <property type="entry name" value="C-terminal effector domain of the bipartite response regulators"/>
    <property type="match status" value="1"/>
</dbReference>
<evidence type="ECO:0000256" key="4">
    <source>
        <dbReference type="ARBA" id="ARBA00023163"/>
    </source>
</evidence>
<dbReference type="InterPro" id="IPR049945">
    <property type="entry name" value="AAA_22"/>
</dbReference>
<dbReference type="GO" id="GO:0003677">
    <property type="term" value="F:DNA binding"/>
    <property type="evidence" value="ECO:0007669"/>
    <property type="project" value="UniProtKB-UniRule"/>
</dbReference>
<keyword evidence="8" id="KW-1185">Reference proteome</keyword>
<gene>
    <name evidence="7" type="ORF">BBK82_35365</name>
</gene>
<proteinExistence type="inferred from homology"/>
<organism evidence="7 8">
    <name type="scientific">Lentzea guizhouensis</name>
    <dbReference type="NCBI Taxonomy" id="1586287"/>
    <lineage>
        <taxon>Bacteria</taxon>
        <taxon>Bacillati</taxon>
        <taxon>Actinomycetota</taxon>
        <taxon>Actinomycetes</taxon>
        <taxon>Pseudonocardiales</taxon>
        <taxon>Pseudonocardiaceae</taxon>
        <taxon>Lentzea</taxon>
    </lineage>
</organism>
<protein>
    <recommendedName>
        <fullName evidence="6">OmpR/PhoB-type domain-containing protein</fullName>
    </recommendedName>
</protein>
<dbReference type="InterPro" id="IPR027417">
    <property type="entry name" value="P-loop_NTPase"/>
</dbReference>
<dbReference type="Pfam" id="PF03704">
    <property type="entry name" value="BTAD"/>
    <property type="match status" value="1"/>
</dbReference>
<dbReference type="SUPFAM" id="SSF52540">
    <property type="entry name" value="P-loop containing nucleoside triphosphate hydrolases"/>
    <property type="match status" value="1"/>
</dbReference>
<dbReference type="Gene3D" id="1.25.40.10">
    <property type="entry name" value="Tetratricopeptide repeat domain"/>
    <property type="match status" value="2"/>
</dbReference>
<dbReference type="Gene3D" id="1.10.10.10">
    <property type="entry name" value="Winged helix-like DNA-binding domain superfamily/Winged helix DNA-binding domain"/>
    <property type="match status" value="1"/>
</dbReference>
<evidence type="ECO:0000256" key="3">
    <source>
        <dbReference type="ARBA" id="ARBA00023125"/>
    </source>
</evidence>
<dbReference type="Proteomes" id="UP000093053">
    <property type="component" value="Chromosome"/>
</dbReference>
<dbReference type="PANTHER" id="PTHR35807:SF1">
    <property type="entry name" value="TRANSCRIPTIONAL REGULATOR REDD"/>
    <property type="match status" value="1"/>
</dbReference>
<keyword evidence="4" id="KW-0804">Transcription</keyword>
<dbReference type="EMBL" id="CP016793">
    <property type="protein sequence ID" value="ANZ40507.1"/>
    <property type="molecule type" value="Genomic_DNA"/>
</dbReference>
<dbReference type="GO" id="GO:0000160">
    <property type="term" value="P:phosphorelay signal transduction system"/>
    <property type="evidence" value="ECO:0007669"/>
    <property type="project" value="InterPro"/>
</dbReference>